<evidence type="ECO:0000313" key="2">
    <source>
        <dbReference type="EMBL" id="CAB5230255.1"/>
    </source>
</evidence>
<proteinExistence type="predicted"/>
<dbReference type="EMBL" id="LR798410">
    <property type="protein sequence ID" value="CAB5230255.1"/>
    <property type="molecule type" value="Genomic_DNA"/>
</dbReference>
<reference evidence="2" key="1">
    <citation type="submission" date="2020-05" db="EMBL/GenBank/DDBJ databases">
        <authorList>
            <person name="Chiriac C."/>
            <person name="Salcher M."/>
            <person name="Ghai R."/>
            <person name="Kavagutti S V."/>
        </authorList>
    </citation>
    <scope>NUCLEOTIDE SEQUENCE</scope>
</reference>
<dbReference type="EMBL" id="LR797433">
    <property type="protein sequence ID" value="CAB4215990.1"/>
    <property type="molecule type" value="Genomic_DNA"/>
</dbReference>
<organism evidence="2">
    <name type="scientific">uncultured Caudovirales phage</name>
    <dbReference type="NCBI Taxonomy" id="2100421"/>
    <lineage>
        <taxon>Viruses</taxon>
        <taxon>Duplodnaviria</taxon>
        <taxon>Heunggongvirae</taxon>
        <taxon>Uroviricota</taxon>
        <taxon>Caudoviricetes</taxon>
        <taxon>Peduoviridae</taxon>
        <taxon>Maltschvirus</taxon>
        <taxon>Maltschvirus maltsch</taxon>
    </lineage>
</organism>
<name>A0A6J7XL65_9CAUD</name>
<evidence type="ECO:0000313" key="1">
    <source>
        <dbReference type="EMBL" id="CAB4215990.1"/>
    </source>
</evidence>
<gene>
    <name evidence="1" type="ORF">UFOVP1473_40</name>
    <name evidence="2" type="ORF">UFOVP1560_48</name>
</gene>
<sequence length="59" mass="7041">MKTKMTLAELQTMERMAYNISFAKSMKRGDAKDIEKELLECINEWLRGDDEKTRKERTK</sequence>
<protein>
    <submittedName>
        <fullName evidence="2">Uncharacterized protein</fullName>
    </submittedName>
</protein>
<accession>A0A6J7XL65</accession>